<dbReference type="Gene3D" id="1.10.10.60">
    <property type="entry name" value="Homeodomain-like"/>
    <property type="match status" value="1"/>
</dbReference>
<accession>A0A3B0Z1M2</accession>
<evidence type="ECO:0000259" key="1">
    <source>
        <dbReference type="Pfam" id="PF13936"/>
    </source>
</evidence>
<dbReference type="Pfam" id="PF13936">
    <property type="entry name" value="HTH_38"/>
    <property type="match status" value="1"/>
</dbReference>
<dbReference type="EMBL" id="UOFL01000219">
    <property type="protein sequence ID" value="VAW81477.1"/>
    <property type="molecule type" value="Genomic_DNA"/>
</dbReference>
<dbReference type="AlphaFoldDB" id="A0A3B0Z1M2"/>
<dbReference type="InterPro" id="IPR009057">
    <property type="entry name" value="Homeodomain-like_sf"/>
</dbReference>
<dbReference type="GO" id="GO:0032196">
    <property type="term" value="P:transposition"/>
    <property type="evidence" value="ECO:0007669"/>
    <property type="project" value="TreeGrafter"/>
</dbReference>
<dbReference type="InterPro" id="IPR025246">
    <property type="entry name" value="IS30-like_HTH"/>
</dbReference>
<sequence>MRGYTQLTREQRYQIYALMKAEHNQVAIATILGVNKSTIYHELNRNSGHRGYRSKQAHETCLQRRVHKVKPRILKSTWKKLNECFEKAGVRSRYPPS</sequence>
<protein>
    <recommendedName>
        <fullName evidence="1">Transposase IS30-like HTH domain-containing protein</fullName>
    </recommendedName>
</protein>
<name>A0A3B0Z1M2_9ZZZZ</name>
<gene>
    <name evidence="2" type="ORF">MNBD_GAMMA12-2227</name>
</gene>
<dbReference type="InterPro" id="IPR051917">
    <property type="entry name" value="Transposase-Integrase"/>
</dbReference>
<dbReference type="PANTHER" id="PTHR10948">
    <property type="entry name" value="TRANSPOSASE"/>
    <property type="match status" value="1"/>
</dbReference>
<dbReference type="SUPFAM" id="SSF46689">
    <property type="entry name" value="Homeodomain-like"/>
    <property type="match status" value="1"/>
</dbReference>
<proteinExistence type="predicted"/>
<reference evidence="2" key="1">
    <citation type="submission" date="2018-06" db="EMBL/GenBank/DDBJ databases">
        <authorList>
            <person name="Zhirakovskaya E."/>
        </authorList>
    </citation>
    <scope>NUCLEOTIDE SEQUENCE</scope>
</reference>
<organism evidence="2">
    <name type="scientific">hydrothermal vent metagenome</name>
    <dbReference type="NCBI Taxonomy" id="652676"/>
    <lineage>
        <taxon>unclassified sequences</taxon>
        <taxon>metagenomes</taxon>
        <taxon>ecological metagenomes</taxon>
    </lineage>
</organism>
<dbReference type="GO" id="GO:0004803">
    <property type="term" value="F:transposase activity"/>
    <property type="evidence" value="ECO:0007669"/>
    <property type="project" value="TreeGrafter"/>
</dbReference>
<feature type="domain" description="Transposase IS30-like HTH" evidence="1">
    <location>
        <begin position="4"/>
        <end position="46"/>
    </location>
</feature>
<evidence type="ECO:0000313" key="2">
    <source>
        <dbReference type="EMBL" id="VAW81477.1"/>
    </source>
</evidence>
<dbReference type="GO" id="GO:0005829">
    <property type="term" value="C:cytosol"/>
    <property type="evidence" value="ECO:0007669"/>
    <property type="project" value="TreeGrafter"/>
</dbReference>
<dbReference type="PANTHER" id="PTHR10948:SF23">
    <property type="entry name" value="TRANSPOSASE INSI FOR INSERTION SEQUENCE ELEMENT IS30A-RELATED"/>
    <property type="match status" value="1"/>
</dbReference>